<evidence type="ECO:0000313" key="3">
    <source>
        <dbReference type="EMBL" id="CAL1707908.1"/>
    </source>
</evidence>
<accession>A0ABP1DLJ3</accession>
<keyword evidence="4" id="KW-1185">Reference proteome</keyword>
<dbReference type="InterPro" id="IPR052925">
    <property type="entry name" value="Phage_Integrase-like_Recomb"/>
</dbReference>
<dbReference type="Gene3D" id="1.10.443.10">
    <property type="entry name" value="Intergrase catalytic core"/>
    <property type="match status" value="1"/>
</dbReference>
<dbReference type="PANTHER" id="PTHR34605">
    <property type="entry name" value="PHAGE_INTEGRASE DOMAIN-CONTAINING PROTEIN"/>
    <property type="match status" value="1"/>
</dbReference>
<dbReference type="PANTHER" id="PTHR34605:SF3">
    <property type="entry name" value="P CELL-TYPE AGGLUTINATION PROTEIN MAP4-LIKE-RELATED"/>
    <property type="match status" value="1"/>
</dbReference>
<dbReference type="SUPFAM" id="SSF56349">
    <property type="entry name" value="DNA breaking-rejoining enzymes"/>
    <property type="match status" value="1"/>
</dbReference>
<reference evidence="4" key="1">
    <citation type="submission" date="2024-04" db="EMBL/GenBank/DDBJ databases">
        <authorList>
            <person name="Shaw F."/>
            <person name="Minotto A."/>
        </authorList>
    </citation>
    <scope>NUCLEOTIDE SEQUENCE [LARGE SCALE GENOMIC DNA]</scope>
</reference>
<keyword evidence="2" id="KW-0233">DNA recombination</keyword>
<dbReference type="EMBL" id="OZ037947">
    <property type="protein sequence ID" value="CAL1707908.1"/>
    <property type="molecule type" value="Genomic_DNA"/>
</dbReference>
<name>A0ABP1DLJ3_9APHY</name>
<dbReference type="InterPro" id="IPR013762">
    <property type="entry name" value="Integrase-like_cat_sf"/>
</dbReference>
<dbReference type="SUPFAM" id="SSF47823">
    <property type="entry name" value="lambda integrase-like, N-terminal domain"/>
    <property type="match status" value="1"/>
</dbReference>
<protein>
    <recommendedName>
        <fullName evidence="5">Integrase</fullName>
    </recommendedName>
</protein>
<organism evidence="3 4">
    <name type="scientific">Somion occarium</name>
    <dbReference type="NCBI Taxonomy" id="3059160"/>
    <lineage>
        <taxon>Eukaryota</taxon>
        <taxon>Fungi</taxon>
        <taxon>Dikarya</taxon>
        <taxon>Basidiomycota</taxon>
        <taxon>Agaricomycotina</taxon>
        <taxon>Agaricomycetes</taxon>
        <taxon>Polyporales</taxon>
        <taxon>Cerrenaceae</taxon>
        <taxon>Somion</taxon>
    </lineage>
</organism>
<evidence type="ECO:0000256" key="2">
    <source>
        <dbReference type="ARBA" id="ARBA00023172"/>
    </source>
</evidence>
<evidence type="ECO:0000313" key="4">
    <source>
        <dbReference type="Proteomes" id="UP001497453"/>
    </source>
</evidence>
<evidence type="ECO:0008006" key="5">
    <source>
        <dbReference type="Google" id="ProtNLM"/>
    </source>
</evidence>
<gene>
    <name evidence="3" type="ORF">GFSPODELE1_LOCUS6594</name>
</gene>
<dbReference type="InterPro" id="IPR011010">
    <property type="entry name" value="DNA_brk_join_enz"/>
</dbReference>
<keyword evidence="1" id="KW-0238">DNA-binding</keyword>
<evidence type="ECO:0000256" key="1">
    <source>
        <dbReference type="ARBA" id="ARBA00023125"/>
    </source>
</evidence>
<proteinExistence type="predicted"/>
<sequence length="338" mass="38508">MEGVLLNALGEQAPNRLSPARRRLPCSLQAIDQRISFLQAHSIENSTRKGYRTGAKDYIKFCTQHSIPLDPTPQTLARYIAYTSQFIASAPKYLTGARHFLTDIYPNFDDNRKSAFVRTTIRGSIKVRGDPIHRKLSLRLSHLLTFHSIALHSSATYDDLLLSTILTVAFFACHRIGELVIPNDRSLFDWKKIIKRSSLNFLLKRASYILPYHKGDPLYHGTLIMHMDHDAINPVLLLYTYVHQRDLRHGARPALFIKEDGSLPTRSWFEQKFFSVLPRCDYGGHSARAGGATYYANLGLSEDVIQAIGRWSSISWKSYIRDNPTIRAELQLAALRRP</sequence>
<dbReference type="Proteomes" id="UP001497453">
    <property type="component" value="Chromosome 4"/>
</dbReference>
<dbReference type="Gene3D" id="1.10.150.130">
    <property type="match status" value="1"/>
</dbReference>
<dbReference type="InterPro" id="IPR010998">
    <property type="entry name" value="Integrase_recombinase_N"/>
</dbReference>